<dbReference type="EMBL" id="JAUCBP010000013">
    <property type="protein sequence ID" value="MDM7862025.1"/>
    <property type="molecule type" value="Genomic_DNA"/>
</dbReference>
<protein>
    <recommendedName>
        <fullName evidence="5">AraC family transcriptional regulator</fullName>
    </recommendedName>
</protein>
<feature type="coiled-coil region" evidence="1">
    <location>
        <begin position="50"/>
        <end position="77"/>
    </location>
</feature>
<comment type="caution">
    <text evidence="3">The sequence shown here is derived from an EMBL/GenBank/DDBJ whole genome shotgun (WGS) entry which is preliminary data.</text>
</comment>
<evidence type="ECO:0000256" key="2">
    <source>
        <dbReference type="SAM" id="SignalP"/>
    </source>
</evidence>
<keyword evidence="4" id="KW-1185">Reference proteome</keyword>
<keyword evidence="1" id="KW-0175">Coiled coil</keyword>
<evidence type="ECO:0000256" key="1">
    <source>
        <dbReference type="SAM" id="Coils"/>
    </source>
</evidence>
<accession>A0ABT7T0R7</accession>
<evidence type="ECO:0000313" key="4">
    <source>
        <dbReference type="Proteomes" id="UP001234343"/>
    </source>
</evidence>
<evidence type="ECO:0008006" key="5">
    <source>
        <dbReference type="Google" id="ProtNLM"/>
    </source>
</evidence>
<dbReference type="RefSeq" id="WP_289366770.1">
    <property type="nucleotide sequence ID" value="NZ_JAUCBP010000013.1"/>
</dbReference>
<gene>
    <name evidence="3" type="ORF">QTP81_15585</name>
</gene>
<name>A0ABT7T0R7_9ALTE</name>
<feature type="chain" id="PRO_5045408537" description="AraC family transcriptional regulator" evidence="2">
    <location>
        <begin position="32"/>
        <end position="196"/>
    </location>
</feature>
<reference evidence="3 4" key="1">
    <citation type="submission" date="2023-06" db="EMBL/GenBank/DDBJ databases">
        <title>Alteromonas sp. ASW11-36 isolated from intertidal sand.</title>
        <authorList>
            <person name="Li Y."/>
        </authorList>
    </citation>
    <scope>NUCLEOTIDE SEQUENCE [LARGE SCALE GENOMIC DNA]</scope>
    <source>
        <strain evidence="3 4">ASW11-36</strain>
    </source>
</reference>
<keyword evidence="2" id="KW-0732">Signal</keyword>
<proteinExistence type="predicted"/>
<evidence type="ECO:0000313" key="3">
    <source>
        <dbReference type="EMBL" id="MDM7862025.1"/>
    </source>
</evidence>
<dbReference type="Proteomes" id="UP001234343">
    <property type="component" value="Unassembled WGS sequence"/>
</dbReference>
<feature type="signal peptide" evidence="2">
    <location>
        <begin position="1"/>
        <end position="31"/>
    </location>
</feature>
<sequence length="196" mass="21664">MWQEFKRVGWANVVMLVLLCVAAGLSFVARAQDSDVDDLGLLAPPPAATESELAEQIETLQQSLVKLNRDLFILEEDLLFPSSTQVVVYLSMDVGTYFDLDSVEIKIGDETVTHYLYTAKQVDALVRGGVHRVYIGNIGQGEHELSAFFHGTGPEERPYKRGVTLAFEKTDDPSAIELQIVDSTMAQQPEFIATAL</sequence>
<organism evidence="3 4">
    <name type="scientific">Alteromonas arenosi</name>
    <dbReference type="NCBI Taxonomy" id="3055817"/>
    <lineage>
        <taxon>Bacteria</taxon>
        <taxon>Pseudomonadati</taxon>
        <taxon>Pseudomonadota</taxon>
        <taxon>Gammaproteobacteria</taxon>
        <taxon>Alteromonadales</taxon>
        <taxon>Alteromonadaceae</taxon>
        <taxon>Alteromonas/Salinimonas group</taxon>
        <taxon>Alteromonas</taxon>
    </lineage>
</organism>